<reference evidence="2" key="1">
    <citation type="submission" date="2017-09" db="EMBL/GenBank/DDBJ databases">
        <title>Depth-based differentiation of microbial function through sediment-hosted aquifers and enrichment of novel symbionts in the deep terrestrial subsurface.</title>
        <authorList>
            <person name="Probst A.J."/>
            <person name="Ladd B."/>
            <person name="Jarett J.K."/>
            <person name="Geller-Mcgrath D.E."/>
            <person name="Sieber C.M.K."/>
            <person name="Emerson J.B."/>
            <person name="Anantharaman K."/>
            <person name="Thomas B.C."/>
            <person name="Malmstrom R."/>
            <person name="Stieglmeier M."/>
            <person name="Klingl A."/>
            <person name="Woyke T."/>
            <person name="Ryan C.M."/>
            <person name="Banfield J.F."/>
        </authorList>
    </citation>
    <scope>NUCLEOTIDE SEQUENCE [LARGE SCALE GENOMIC DNA]</scope>
</reference>
<dbReference type="Proteomes" id="UP000231453">
    <property type="component" value="Unassembled WGS sequence"/>
</dbReference>
<gene>
    <name evidence="1" type="ORF">COX80_03315</name>
</gene>
<organism evidence="1 2">
    <name type="scientific">Candidatus Magasanikbacteria bacterium CG_4_10_14_0_2_um_filter_33_14</name>
    <dbReference type="NCBI Taxonomy" id="1974636"/>
    <lineage>
        <taxon>Bacteria</taxon>
        <taxon>Candidatus Magasanikiibacteriota</taxon>
    </lineage>
</organism>
<sequence>MIGFPLFMFLVSLLCVYDYKRRMTDKPWNDKKEKKQSLFLQLLEIRGELFLWCQEEKKENCLWQRKFRRNKKEVKGLCFGRDPDP</sequence>
<proteinExistence type="predicted"/>
<evidence type="ECO:0000313" key="1">
    <source>
        <dbReference type="EMBL" id="PIZ95737.1"/>
    </source>
</evidence>
<accession>A0A2M7VA10</accession>
<evidence type="ECO:0000313" key="2">
    <source>
        <dbReference type="Proteomes" id="UP000231453"/>
    </source>
</evidence>
<protein>
    <submittedName>
        <fullName evidence="1">Uncharacterized protein</fullName>
    </submittedName>
</protein>
<dbReference type="AlphaFoldDB" id="A0A2M7VA10"/>
<name>A0A2M7VA10_9BACT</name>
<comment type="caution">
    <text evidence="1">The sequence shown here is derived from an EMBL/GenBank/DDBJ whole genome shotgun (WGS) entry which is preliminary data.</text>
</comment>
<dbReference type="EMBL" id="PFPL01000045">
    <property type="protein sequence ID" value="PIZ95737.1"/>
    <property type="molecule type" value="Genomic_DNA"/>
</dbReference>